<dbReference type="InterPro" id="IPR036779">
    <property type="entry name" value="LysM_dom_sf"/>
</dbReference>
<dbReference type="Pfam" id="PF01476">
    <property type="entry name" value="LysM"/>
    <property type="match status" value="2"/>
</dbReference>
<evidence type="ECO:0000313" key="6">
    <source>
        <dbReference type="Proteomes" id="UP000239706"/>
    </source>
</evidence>
<dbReference type="SMART" id="SM00636">
    <property type="entry name" value="Glyco_18"/>
    <property type="match status" value="1"/>
</dbReference>
<dbReference type="SMART" id="SM00257">
    <property type="entry name" value="LysM"/>
    <property type="match status" value="2"/>
</dbReference>
<dbReference type="EMBL" id="PVXO01000032">
    <property type="protein sequence ID" value="PRR79033.1"/>
    <property type="molecule type" value="Genomic_DNA"/>
</dbReference>
<dbReference type="RefSeq" id="WP_106063215.1">
    <property type="nucleotide sequence ID" value="NZ_PVXO01000032.1"/>
</dbReference>
<name>A0A2T0B5E3_9CLOT</name>
<dbReference type="GO" id="GO:0012505">
    <property type="term" value="C:endomembrane system"/>
    <property type="evidence" value="ECO:0007669"/>
    <property type="project" value="TreeGrafter"/>
</dbReference>
<dbReference type="CDD" id="cd02874">
    <property type="entry name" value="GH18_CFLE_spore_hydrolase"/>
    <property type="match status" value="1"/>
</dbReference>
<dbReference type="OrthoDB" id="9769314at2"/>
<proteinExistence type="predicted"/>
<dbReference type="InterPro" id="IPR017853">
    <property type="entry name" value="GH"/>
</dbReference>
<dbReference type="Pfam" id="PF00704">
    <property type="entry name" value="Glyco_hydro_18"/>
    <property type="match status" value="1"/>
</dbReference>
<dbReference type="Gene3D" id="3.20.20.80">
    <property type="entry name" value="Glycosidases"/>
    <property type="match status" value="1"/>
</dbReference>
<dbReference type="InterPro" id="IPR018392">
    <property type="entry name" value="LysM"/>
</dbReference>
<dbReference type="InterPro" id="IPR001223">
    <property type="entry name" value="Glyco_hydro18_cat"/>
</dbReference>
<dbReference type="PANTHER" id="PTHR46066">
    <property type="entry name" value="CHITINASE DOMAIN-CONTAINING PROTEIN 1 FAMILY MEMBER"/>
    <property type="match status" value="1"/>
</dbReference>
<comment type="caution">
    <text evidence="5">The sequence shown here is derived from an EMBL/GenBank/DDBJ whole genome shotgun (WGS) entry which is preliminary data.</text>
</comment>
<feature type="domain" description="LysM" evidence="3">
    <location>
        <begin position="51"/>
        <end position="95"/>
    </location>
</feature>
<dbReference type="SUPFAM" id="SSF51445">
    <property type="entry name" value="(Trans)glycosidases"/>
    <property type="match status" value="1"/>
</dbReference>
<dbReference type="CDD" id="cd00118">
    <property type="entry name" value="LysM"/>
    <property type="match status" value="2"/>
</dbReference>
<feature type="domain" description="LysM" evidence="3">
    <location>
        <begin position="2"/>
        <end position="46"/>
    </location>
</feature>
<dbReference type="Gene3D" id="3.10.350.10">
    <property type="entry name" value="LysM domain"/>
    <property type="match status" value="2"/>
</dbReference>
<keyword evidence="6" id="KW-1185">Reference proteome</keyword>
<feature type="domain" description="GH18" evidence="4">
    <location>
        <begin position="99"/>
        <end position="428"/>
    </location>
</feature>
<evidence type="ECO:0000256" key="2">
    <source>
        <dbReference type="ARBA" id="ARBA00023295"/>
    </source>
</evidence>
<evidence type="ECO:0000259" key="4">
    <source>
        <dbReference type="PROSITE" id="PS51910"/>
    </source>
</evidence>
<keyword evidence="1" id="KW-0378">Hydrolase</keyword>
<dbReference type="InterPro" id="IPR011583">
    <property type="entry name" value="Chitinase_II/V-like_cat"/>
</dbReference>
<dbReference type="Proteomes" id="UP000239706">
    <property type="component" value="Unassembled WGS sequence"/>
</dbReference>
<protein>
    <submittedName>
        <fullName evidence="5">Spore germination protein YaaH</fullName>
    </submittedName>
</protein>
<evidence type="ECO:0000313" key="5">
    <source>
        <dbReference type="EMBL" id="PRR79033.1"/>
    </source>
</evidence>
<dbReference type="Gene3D" id="3.10.50.10">
    <property type="match status" value="1"/>
</dbReference>
<reference evidence="5 6" key="1">
    <citation type="submission" date="2018-03" db="EMBL/GenBank/DDBJ databases">
        <title>Genome sequence of Clostridium liquoris DSM 100320.</title>
        <authorList>
            <person name="Poehlein A."/>
            <person name="Daniel R."/>
        </authorList>
    </citation>
    <scope>NUCLEOTIDE SEQUENCE [LARGE SCALE GENOMIC DNA]</scope>
    <source>
        <strain evidence="5 6">DSM 100320</strain>
    </source>
</reference>
<organism evidence="5 6">
    <name type="scientific">Clostridium liquoris</name>
    <dbReference type="NCBI Taxonomy" id="1289519"/>
    <lineage>
        <taxon>Bacteria</taxon>
        <taxon>Bacillati</taxon>
        <taxon>Bacillota</taxon>
        <taxon>Clostridia</taxon>
        <taxon>Eubacteriales</taxon>
        <taxon>Clostridiaceae</taxon>
        <taxon>Clostridium</taxon>
    </lineage>
</organism>
<dbReference type="GO" id="GO:0005975">
    <property type="term" value="P:carbohydrate metabolic process"/>
    <property type="evidence" value="ECO:0007669"/>
    <property type="project" value="InterPro"/>
</dbReference>
<dbReference type="PROSITE" id="PS51782">
    <property type="entry name" value="LYSM"/>
    <property type="match status" value="2"/>
</dbReference>
<dbReference type="InterPro" id="IPR041704">
    <property type="entry name" value="CFLE_GH18"/>
</dbReference>
<sequence>MSIYVVRPGDSVWSIARNFGVTPESIIDANKLGSSPELVIGQTLVIPSRERAYRVQVGDTIWSISRKFGVSPESIATLNDIQSPYIIYPGLVIRIPEKSKNYGYLEVNAFIQPSTLEKEKRVLGEAIEYLTYVTPFSHHVTADGGLTSLNDDTILQVARDNKVAALMSVTNISGDNFDTQLIDNILNNDQLQSTLISNILNLIKSKGYYGVVVDFERISPENREKYNNFLRKLVDALHPNYIVVTALAPKTYDVTTGSWHGAHDYKAHGEIVDFVIIMTYEWGWSGGPPMAVAPLNEVRNVINYAVSVIPPKKIMMGVPLYGYDWTLPYMPGGAFAESIGNQEAIHRAGRYGAIIKYDVKAQSPYYSYVDEKGRQHIVWFEDARSVEAKYKLASEYNLRGVSYWVLAQPFPQNWQVLDNMFNITKVIK</sequence>
<dbReference type="PROSITE" id="PS51910">
    <property type="entry name" value="GH18_2"/>
    <property type="match status" value="1"/>
</dbReference>
<dbReference type="GO" id="GO:0016798">
    <property type="term" value="F:hydrolase activity, acting on glycosyl bonds"/>
    <property type="evidence" value="ECO:0007669"/>
    <property type="project" value="UniProtKB-KW"/>
</dbReference>
<dbReference type="GO" id="GO:0070492">
    <property type="term" value="F:oligosaccharide binding"/>
    <property type="evidence" value="ECO:0007669"/>
    <property type="project" value="TreeGrafter"/>
</dbReference>
<dbReference type="GO" id="GO:0008061">
    <property type="term" value="F:chitin binding"/>
    <property type="evidence" value="ECO:0007669"/>
    <property type="project" value="InterPro"/>
</dbReference>
<gene>
    <name evidence="5" type="primary">yaaH_1</name>
    <name evidence="5" type="ORF">CLLI_10740</name>
</gene>
<dbReference type="PANTHER" id="PTHR46066:SF2">
    <property type="entry name" value="CHITINASE DOMAIN-CONTAINING PROTEIN 1"/>
    <property type="match status" value="1"/>
</dbReference>
<accession>A0A2T0B5E3</accession>
<evidence type="ECO:0000259" key="3">
    <source>
        <dbReference type="PROSITE" id="PS51782"/>
    </source>
</evidence>
<dbReference type="InterPro" id="IPR029070">
    <property type="entry name" value="Chitinase_insertion_sf"/>
</dbReference>
<keyword evidence="2" id="KW-0326">Glycosidase</keyword>
<dbReference type="AlphaFoldDB" id="A0A2T0B5E3"/>
<evidence type="ECO:0000256" key="1">
    <source>
        <dbReference type="ARBA" id="ARBA00022801"/>
    </source>
</evidence>
<dbReference type="SUPFAM" id="SSF54106">
    <property type="entry name" value="LysM domain"/>
    <property type="match status" value="2"/>
</dbReference>